<dbReference type="KEGG" id="jag:GJA_4622"/>
<proteinExistence type="predicted"/>
<name>W0V8S1_9BURK</name>
<evidence type="ECO:0000256" key="1">
    <source>
        <dbReference type="SAM" id="SignalP"/>
    </source>
</evidence>
<feature type="signal peptide" evidence="1">
    <location>
        <begin position="1"/>
        <end position="22"/>
    </location>
</feature>
<protein>
    <submittedName>
        <fullName evidence="2">Uncharacterized protein</fullName>
    </submittedName>
</protein>
<feature type="chain" id="PRO_5004797479" evidence="1">
    <location>
        <begin position="23"/>
        <end position="234"/>
    </location>
</feature>
<keyword evidence="1" id="KW-0732">Signal</keyword>
<reference evidence="2 3" key="1">
    <citation type="journal article" date="2015" name="Genome Announc.">
        <title>Genome Sequence of Mushroom Soft-Rot Pathogen Janthinobacterium agaricidamnosum.</title>
        <authorList>
            <person name="Graupner K."/>
            <person name="Lackner G."/>
            <person name="Hertweck C."/>
        </authorList>
    </citation>
    <scope>NUCLEOTIDE SEQUENCE [LARGE SCALE GENOMIC DNA]</scope>
    <source>
        <strain evidence="3">NBRC 102515 / DSM 9628</strain>
    </source>
</reference>
<dbReference type="OrthoDB" id="5509809at2"/>
<dbReference type="EMBL" id="HG322949">
    <property type="protein sequence ID" value="CDG85229.1"/>
    <property type="molecule type" value="Genomic_DNA"/>
</dbReference>
<dbReference type="AlphaFoldDB" id="W0V8S1"/>
<dbReference type="STRING" id="1349767.GJA_4622"/>
<sequence>MKWSVLLATLLAASAASGMARAAAPAPDLDLAITYYSRVLTPEGVTRESRYQERMLRRPGHVWTERVLPKSIEEEPGGKQKVSLKQEHQHKEFNYVVLPRHVMLAKNKVSVEYIDAHEKQVIAVPKAEYGNVNFDGSWDNAFYLLAPELVAAMPLAKQPSGVPGARWHEVEKNGVFQRILWNGQKQIPLVIESGDKGNNFYRRVEVSVQAATRHDLPWMKLKAYGQKEYSDFLD</sequence>
<dbReference type="eggNOG" id="ENOG50338AU">
    <property type="taxonomic scope" value="Bacteria"/>
</dbReference>
<dbReference type="Proteomes" id="UP000027604">
    <property type="component" value="Chromosome I"/>
</dbReference>
<dbReference type="PATRIC" id="fig|1349767.4.peg.1255"/>
<dbReference type="RefSeq" id="WP_038496365.1">
    <property type="nucleotide sequence ID" value="NZ_BCTH01000022.1"/>
</dbReference>
<gene>
    <name evidence="2" type="ORF">GJA_4622</name>
</gene>
<organism evidence="2 3">
    <name type="scientific">Janthinobacterium agaricidamnosum NBRC 102515 = DSM 9628</name>
    <dbReference type="NCBI Taxonomy" id="1349767"/>
    <lineage>
        <taxon>Bacteria</taxon>
        <taxon>Pseudomonadati</taxon>
        <taxon>Pseudomonadota</taxon>
        <taxon>Betaproteobacteria</taxon>
        <taxon>Burkholderiales</taxon>
        <taxon>Oxalobacteraceae</taxon>
        <taxon>Janthinobacterium</taxon>
    </lineage>
</organism>
<evidence type="ECO:0000313" key="3">
    <source>
        <dbReference type="Proteomes" id="UP000027604"/>
    </source>
</evidence>
<evidence type="ECO:0000313" key="2">
    <source>
        <dbReference type="EMBL" id="CDG85229.1"/>
    </source>
</evidence>
<accession>W0V8S1</accession>
<dbReference type="HOGENOM" id="CLU_101779_0_0_4"/>
<keyword evidence="3" id="KW-1185">Reference proteome</keyword>